<sequence>MNLDPIPPKFIFFGVKRSICPYNFYGISHCGCEEAGNRILVKTNALLAEPPMVEKWNEAEKISFMKNRIASLSETPTCPNLSTLLLHHNELHRISSSFFEYMPKLTILDLSRNRFLWYLPKEISKLVSLEYLNLSYTGKKEIPRELKNLVMLKYLNLEGLRLLVKIPLQVISSFSRLQVLNMYWCGTLYGVTEQDIVQCGGNVLLVQELQCLKNIIALDVSIKRVTALEKFLTSKMLLKSTQSLYLQQLSTLHFLNLSSFLNMERLDRLSFVECESLEELKIDWDWERRDQYSQVTRPSSSMLNARN</sequence>
<dbReference type="InterPro" id="IPR001611">
    <property type="entry name" value="Leu-rich_rpt"/>
</dbReference>
<dbReference type="Pfam" id="PF13855">
    <property type="entry name" value="LRR_8"/>
    <property type="match status" value="1"/>
</dbReference>
<keyword evidence="4" id="KW-1185">Reference proteome</keyword>
<keyword evidence="2" id="KW-0677">Repeat</keyword>
<accession>A0A2P5CLF2</accession>
<dbReference type="GO" id="GO:0005615">
    <property type="term" value="C:extracellular space"/>
    <property type="evidence" value="ECO:0007669"/>
    <property type="project" value="TreeGrafter"/>
</dbReference>
<dbReference type="InterPro" id="IPR032675">
    <property type="entry name" value="LRR_dom_sf"/>
</dbReference>
<protein>
    <submittedName>
        <fullName evidence="3">LRR domain containing protein</fullName>
    </submittedName>
</protein>
<evidence type="ECO:0000256" key="1">
    <source>
        <dbReference type="ARBA" id="ARBA00022614"/>
    </source>
</evidence>
<comment type="caution">
    <text evidence="3">The sequence shown here is derived from an EMBL/GenBank/DDBJ whole genome shotgun (WGS) entry which is preliminary data.</text>
</comment>
<keyword evidence="1" id="KW-0433">Leucine-rich repeat</keyword>
<dbReference type="PANTHER" id="PTHR45712:SF22">
    <property type="entry name" value="INSULIN-LIKE GROWTH FACTOR-BINDING PROTEIN COMPLEX ACID LABILE SUBUNIT"/>
    <property type="match status" value="1"/>
</dbReference>
<organism evidence="3 4">
    <name type="scientific">Parasponia andersonii</name>
    <name type="common">Sponia andersonii</name>
    <dbReference type="NCBI Taxonomy" id="3476"/>
    <lineage>
        <taxon>Eukaryota</taxon>
        <taxon>Viridiplantae</taxon>
        <taxon>Streptophyta</taxon>
        <taxon>Embryophyta</taxon>
        <taxon>Tracheophyta</taxon>
        <taxon>Spermatophyta</taxon>
        <taxon>Magnoliopsida</taxon>
        <taxon>eudicotyledons</taxon>
        <taxon>Gunneridae</taxon>
        <taxon>Pentapetalae</taxon>
        <taxon>rosids</taxon>
        <taxon>fabids</taxon>
        <taxon>Rosales</taxon>
        <taxon>Cannabaceae</taxon>
        <taxon>Parasponia</taxon>
    </lineage>
</organism>
<evidence type="ECO:0000256" key="2">
    <source>
        <dbReference type="ARBA" id="ARBA00022737"/>
    </source>
</evidence>
<gene>
    <name evidence="3" type="ORF">PanWU01x14_142910</name>
</gene>
<dbReference type="AlphaFoldDB" id="A0A2P5CLF2"/>
<dbReference type="PANTHER" id="PTHR45712">
    <property type="entry name" value="AGAP008170-PA"/>
    <property type="match status" value="1"/>
</dbReference>
<reference evidence="4" key="1">
    <citation type="submission" date="2016-06" db="EMBL/GenBank/DDBJ databases">
        <title>Parallel loss of symbiosis genes in relatives of nitrogen-fixing non-legume Parasponia.</title>
        <authorList>
            <person name="Van Velzen R."/>
            <person name="Holmer R."/>
            <person name="Bu F."/>
            <person name="Rutten L."/>
            <person name="Van Zeijl A."/>
            <person name="Liu W."/>
            <person name="Santuari L."/>
            <person name="Cao Q."/>
            <person name="Sharma T."/>
            <person name="Shen D."/>
            <person name="Roswanjaya Y."/>
            <person name="Wardhani T."/>
            <person name="Kalhor M.S."/>
            <person name="Jansen J."/>
            <person name="Van den Hoogen J."/>
            <person name="Gungor B."/>
            <person name="Hartog M."/>
            <person name="Hontelez J."/>
            <person name="Verver J."/>
            <person name="Yang W.-C."/>
            <person name="Schijlen E."/>
            <person name="Repin R."/>
            <person name="Schilthuizen M."/>
            <person name="Schranz E."/>
            <person name="Heidstra R."/>
            <person name="Miyata K."/>
            <person name="Fedorova E."/>
            <person name="Kohlen W."/>
            <person name="Bisseling T."/>
            <person name="Smit S."/>
            <person name="Geurts R."/>
        </authorList>
    </citation>
    <scope>NUCLEOTIDE SEQUENCE [LARGE SCALE GENOMIC DNA]</scope>
    <source>
        <strain evidence="4">cv. WU1-14</strain>
    </source>
</reference>
<name>A0A2P5CLF2_PARAD</name>
<proteinExistence type="predicted"/>
<evidence type="ECO:0000313" key="3">
    <source>
        <dbReference type="EMBL" id="PON61873.1"/>
    </source>
</evidence>
<dbReference type="InterPro" id="IPR050333">
    <property type="entry name" value="SLRP"/>
</dbReference>
<dbReference type="EMBL" id="JXTB01000118">
    <property type="protein sequence ID" value="PON61873.1"/>
    <property type="molecule type" value="Genomic_DNA"/>
</dbReference>
<dbReference type="Proteomes" id="UP000237105">
    <property type="component" value="Unassembled WGS sequence"/>
</dbReference>
<dbReference type="SUPFAM" id="SSF52058">
    <property type="entry name" value="L domain-like"/>
    <property type="match status" value="1"/>
</dbReference>
<dbReference type="OrthoDB" id="664960at2759"/>
<evidence type="ECO:0000313" key="4">
    <source>
        <dbReference type="Proteomes" id="UP000237105"/>
    </source>
</evidence>
<dbReference type="Gene3D" id="3.80.10.10">
    <property type="entry name" value="Ribonuclease Inhibitor"/>
    <property type="match status" value="1"/>
</dbReference>